<reference evidence="1 2" key="1">
    <citation type="submission" date="2018-09" db="EMBL/GenBank/DDBJ databases">
        <title>Draft genome sequence of Rhodopseudomonas palustris 2.1.18.</title>
        <authorList>
            <person name="Robertson S.L."/>
            <person name="Meyer T.E."/>
            <person name="Kyndt J.A."/>
        </authorList>
    </citation>
    <scope>NUCLEOTIDE SEQUENCE [LARGE SCALE GENOMIC DNA]</scope>
    <source>
        <strain evidence="1 2">2.1.18</strain>
    </source>
</reference>
<dbReference type="EMBL" id="QYYD01000005">
    <property type="protein sequence ID" value="RJF76397.1"/>
    <property type="molecule type" value="Genomic_DNA"/>
</dbReference>
<name>A0A418VJT5_RHOPL</name>
<dbReference type="InterPro" id="IPR027417">
    <property type="entry name" value="P-loop_NTPase"/>
</dbReference>
<comment type="caution">
    <text evidence="1">The sequence shown here is derived from an EMBL/GenBank/DDBJ whole genome shotgun (WGS) entry which is preliminary data.</text>
</comment>
<proteinExistence type="predicted"/>
<dbReference type="AlphaFoldDB" id="A0A418VJT5"/>
<dbReference type="Proteomes" id="UP000285523">
    <property type="component" value="Unassembled WGS sequence"/>
</dbReference>
<sequence>MPLRIYLVAGFNGGSGRSLTAALLAYGLQRHGRRPLLVRQTYAGSVSATDPIGATLPVPCSRLVLPAPYELPADLTAGLATTIHDTDARFMIALRNQATAETGPDGDVVVDLCCHDRACNAATISDAAVILVPARASVLEIDWAVRSFSHIRDIQRCRDTPIPTLLAPIASDDERARQMALLGAMLRECDPEHHLVQGEPADVMVEAPFLDGASLTALLIERPIWRDPQLTDRCRAFAAAVAARADAFMTVSMGDADDL</sequence>
<evidence type="ECO:0000313" key="2">
    <source>
        <dbReference type="Proteomes" id="UP000285523"/>
    </source>
</evidence>
<dbReference type="SUPFAM" id="SSF52540">
    <property type="entry name" value="P-loop containing nucleoside triphosphate hydrolases"/>
    <property type="match status" value="1"/>
</dbReference>
<organism evidence="1 2">
    <name type="scientific">Rhodopseudomonas palustris</name>
    <dbReference type="NCBI Taxonomy" id="1076"/>
    <lineage>
        <taxon>Bacteria</taxon>
        <taxon>Pseudomonadati</taxon>
        <taxon>Pseudomonadota</taxon>
        <taxon>Alphaproteobacteria</taxon>
        <taxon>Hyphomicrobiales</taxon>
        <taxon>Nitrobacteraceae</taxon>
        <taxon>Rhodopseudomonas</taxon>
    </lineage>
</organism>
<accession>A0A418VJT5</accession>
<dbReference type="OrthoDB" id="8137059at2"/>
<evidence type="ECO:0000313" key="1">
    <source>
        <dbReference type="EMBL" id="RJF76397.1"/>
    </source>
</evidence>
<protein>
    <submittedName>
        <fullName evidence="1">Uncharacterized protein</fullName>
    </submittedName>
</protein>
<gene>
    <name evidence="1" type="ORF">D4Q52_06685</name>
</gene>
<dbReference type="Gene3D" id="3.40.50.300">
    <property type="entry name" value="P-loop containing nucleotide triphosphate hydrolases"/>
    <property type="match status" value="1"/>
</dbReference>